<evidence type="ECO:0000313" key="2">
    <source>
        <dbReference type="EMBL" id="MCI05282.1"/>
    </source>
</evidence>
<dbReference type="EMBL" id="LXQA010058183">
    <property type="protein sequence ID" value="MCI05282.1"/>
    <property type="molecule type" value="Genomic_DNA"/>
</dbReference>
<feature type="non-terminal residue" evidence="2">
    <location>
        <position position="55"/>
    </location>
</feature>
<keyword evidence="3" id="KW-1185">Reference proteome</keyword>
<dbReference type="AlphaFoldDB" id="A0A392P0M4"/>
<evidence type="ECO:0000259" key="1">
    <source>
        <dbReference type="Pfam" id="PF24626"/>
    </source>
</evidence>
<dbReference type="Proteomes" id="UP000265520">
    <property type="component" value="Unassembled WGS sequence"/>
</dbReference>
<dbReference type="InterPro" id="IPR056924">
    <property type="entry name" value="SH3_Tf2-1"/>
</dbReference>
<accession>A0A392P0M4</accession>
<sequence length="55" mass="6086">MGAVAYKLALPPQSNIHPVFHVSLMKKAIGNYQAQGELPKELEISPNDDVVYTDF</sequence>
<organism evidence="2 3">
    <name type="scientific">Trifolium medium</name>
    <dbReference type="NCBI Taxonomy" id="97028"/>
    <lineage>
        <taxon>Eukaryota</taxon>
        <taxon>Viridiplantae</taxon>
        <taxon>Streptophyta</taxon>
        <taxon>Embryophyta</taxon>
        <taxon>Tracheophyta</taxon>
        <taxon>Spermatophyta</taxon>
        <taxon>Magnoliopsida</taxon>
        <taxon>eudicotyledons</taxon>
        <taxon>Gunneridae</taxon>
        <taxon>Pentapetalae</taxon>
        <taxon>rosids</taxon>
        <taxon>fabids</taxon>
        <taxon>Fabales</taxon>
        <taxon>Fabaceae</taxon>
        <taxon>Papilionoideae</taxon>
        <taxon>50 kb inversion clade</taxon>
        <taxon>NPAAA clade</taxon>
        <taxon>Hologalegina</taxon>
        <taxon>IRL clade</taxon>
        <taxon>Trifolieae</taxon>
        <taxon>Trifolium</taxon>
    </lineage>
</organism>
<comment type="caution">
    <text evidence="2">The sequence shown here is derived from an EMBL/GenBank/DDBJ whole genome shotgun (WGS) entry which is preliminary data.</text>
</comment>
<evidence type="ECO:0000313" key="3">
    <source>
        <dbReference type="Proteomes" id="UP000265520"/>
    </source>
</evidence>
<feature type="domain" description="Tf2-1-like SH3-like" evidence="1">
    <location>
        <begin position="1"/>
        <end position="28"/>
    </location>
</feature>
<reference evidence="2 3" key="1">
    <citation type="journal article" date="2018" name="Front. Plant Sci.">
        <title>Red Clover (Trifolium pratense) and Zigzag Clover (T. medium) - A Picture of Genomic Similarities and Differences.</title>
        <authorList>
            <person name="Dluhosova J."/>
            <person name="Istvanek J."/>
            <person name="Nedelnik J."/>
            <person name="Repkova J."/>
        </authorList>
    </citation>
    <scope>NUCLEOTIDE SEQUENCE [LARGE SCALE GENOMIC DNA]</scope>
    <source>
        <strain evidence="3">cv. 10/8</strain>
        <tissue evidence="2">Leaf</tissue>
    </source>
</reference>
<dbReference type="Pfam" id="PF24626">
    <property type="entry name" value="SH3_Tf2-1"/>
    <property type="match status" value="1"/>
</dbReference>
<proteinExistence type="predicted"/>
<protein>
    <recommendedName>
        <fullName evidence="1">Tf2-1-like SH3-like domain-containing protein</fullName>
    </recommendedName>
</protein>
<name>A0A392P0M4_9FABA</name>